<evidence type="ECO:0000256" key="6">
    <source>
        <dbReference type="ARBA" id="ARBA00023163"/>
    </source>
</evidence>
<dbReference type="InterPro" id="IPR051061">
    <property type="entry name" value="Zinc_finger_trans_reg"/>
</dbReference>
<dbReference type="GeneID" id="30005900"/>
<keyword evidence="4" id="KW-0862">Zinc</keyword>
<dbReference type="PANTHER" id="PTHR46179:SF13">
    <property type="entry name" value="C2H2-TYPE DOMAIN-CONTAINING PROTEIN"/>
    <property type="match status" value="1"/>
</dbReference>
<dbReference type="PANTHER" id="PTHR46179">
    <property type="entry name" value="ZINC FINGER PROTEIN"/>
    <property type="match status" value="1"/>
</dbReference>
<organism evidence="10 11">
    <name type="scientific">Fonsecaea erecta</name>
    <dbReference type="NCBI Taxonomy" id="1367422"/>
    <lineage>
        <taxon>Eukaryota</taxon>
        <taxon>Fungi</taxon>
        <taxon>Dikarya</taxon>
        <taxon>Ascomycota</taxon>
        <taxon>Pezizomycotina</taxon>
        <taxon>Eurotiomycetes</taxon>
        <taxon>Chaetothyriomycetidae</taxon>
        <taxon>Chaetothyriales</taxon>
        <taxon>Herpotrichiellaceae</taxon>
        <taxon>Fonsecaea</taxon>
    </lineage>
</organism>
<sequence length="439" mass="48907">MKIKCTYEECPKRFDTHQAMIRHKERDPNHSYCKRCDIDCQDDMFLFIHQLGSPAHICCPICGCEFKSSAARDNHMEIQHHSTQNIECAGCGQKCGSASELMQHIERDECEVIKLQDFQMQRAERQIQKDAWDTETDPFAINSRTREQTSAAINDNAQLDRLDLATYDSGRSLSNALGGPIHVASHEQFPSLGQSQVSKAVNASAALEGYSLRVKPASNLIDLDDPPMKGMSKLHLSQPDRGLQQKFGTQREETTSGMVKGWLDSLTTQAEPPSDDSIEVASMYDRKVSSDNTGQIPPTSLAKPNPDAPHEHIVHMPAASMVSTGSPLDIEKYWDANRQVYSCPTIRCKRQFRTLADFKAHLLTSAHVGSQVTCPSCLKKFASTSAWVAHTSSASKRCDIRHSANFNQIMREFTGGLLGTQGYNDNGTVRFVAPKIEDW</sequence>
<evidence type="ECO:0000256" key="2">
    <source>
        <dbReference type="ARBA" id="ARBA00022723"/>
    </source>
</evidence>
<evidence type="ECO:0000256" key="4">
    <source>
        <dbReference type="ARBA" id="ARBA00022833"/>
    </source>
</evidence>
<keyword evidence="2" id="KW-0479">Metal-binding</keyword>
<dbReference type="Pfam" id="PF24666">
    <property type="entry name" value="zf-C2H2_fungi_2"/>
    <property type="match status" value="1"/>
</dbReference>
<dbReference type="Proteomes" id="UP000078343">
    <property type="component" value="Unassembled WGS sequence"/>
</dbReference>
<protein>
    <recommendedName>
        <fullName evidence="9">C2H2-type domain-containing protein</fullName>
    </recommendedName>
</protein>
<accession>A0A179A0X5</accession>
<comment type="subcellular location">
    <subcellularLocation>
        <location evidence="1">Nucleus</location>
    </subcellularLocation>
</comment>
<keyword evidence="7" id="KW-0539">Nucleus</keyword>
<keyword evidence="6" id="KW-0804">Transcription</keyword>
<evidence type="ECO:0000313" key="11">
    <source>
        <dbReference type="Proteomes" id="UP000078343"/>
    </source>
</evidence>
<dbReference type="OrthoDB" id="8117402at2759"/>
<comment type="caution">
    <text evidence="10">The sequence shown here is derived from an EMBL/GenBank/DDBJ whole genome shotgun (WGS) entry which is preliminary data.</text>
</comment>
<evidence type="ECO:0000256" key="5">
    <source>
        <dbReference type="ARBA" id="ARBA00023015"/>
    </source>
</evidence>
<dbReference type="PROSITE" id="PS00028">
    <property type="entry name" value="ZINC_FINGER_C2H2_1"/>
    <property type="match status" value="2"/>
</dbReference>
<evidence type="ECO:0000256" key="1">
    <source>
        <dbReference type="ARBA" id="ARBA00004123"/>
    </source>
</evidence>
<keyword evidence="5" id="KW-0805">Transcription regulation</keyword>
<gene>
    <name evidence="10" type="ORF">AYL99_01730</name>
</gene>
<evidence type="ECO:0000256" key="7">
    <source>
        <dbReference type="ARBA" id="ARBA00023242"/>
    </source>
</evidence>
<feature type="domain" description="C2H2-type" evidence="9">
    <location>
        <begin position="341"/>
        <end position="372"/>
    </location>
</feature>
<dbReference type="GO" id="GO:0006357">
    <property type="term" value="P:regulation of transcription by RNA polymerase II"/>
    <property type="evidence" value="ECO:0007669"/>
    <property type="project" value="TreeGrafter"/>
</dbReference>
<name>A0A179A0X5_9EURO</name>
<evidence type="ECO:0000256" key="3">
    <source>
        <dbReference type="ARBA" id="ARBA00022771"/>
    </source>
</evidence>
<dbReference type="PROSITE" id="PS50157">
    <property type="entry name" value="ZINC_FINGER_C2H2_2"/>
    <property type="match status" value="2"/>
</dbReference>
<proteinExistence type="predicted"/>
<dbReference type="RefSeq" id="XP_018699125.1">
    <property type="nucleotide sequence ID" value="XM_018833246.1"/>
</dbReference>
<feature type="domain" description="C2H2-type" evidence="9">
    <location>
        <begin position="3"/>
        <end position="35"/>
    </location>
</feature>
<dbReference type="Gene3D" id="3.30.160.60">
    <property type="entry name" value="Classic Zinc Finger"/>
    <property type="match status" value="2"/>
</dbReference>
<dbReference type="EMBL" id="LVYI01000001">
    <property type="protein sequence ID" value="OAP65758.1"/>
    <property type="molecule type" value="Genomic_DNA"/>
</dbReference>
<keyword evidence="3 8" id="KW-0863">Zinc-finger</keyword>
<dbReference type="SMART" id="SM00355">
    <property type="entry name" value="ZnF_C2H2"/>
    <property type="match status" value="4"/>
</dbReference>
<keyword evidence="11" id="KW-1185">Reference proteome</keyword>
<reference evidence="10 11" key="1">
    <citation type="submission" date="2016-04" db="EMBL/GenBank/DDBJ databases">
        <title>Draft genome of Fonsecaea erecta CBS 125763.</title>
        <authorList>
            <person name="Weiss V.A."/>
            <person name="Vicente V.A."/>
            <person name="Raittz R.T."/>
            <person name="Moreno L.F."/>
            <person name="De Souza E.M."/>
            <person name="Pedrosa F.O."/>
            <person name="Steffens M.B."/>
            <person name="Faoro H."/>
            <person name="Tadra-Sfeir M.Z."/>
            <person name="Najafzadeh M.J."/>
            <person name="Felipe M.S."/>
            <person name="Teixeira M."/>
            <person name="Sun J."/>
            <person name="Xi L."/>
            <person name="Gomes R."/>
            <person name="De Azevedo C.M."/>
            <person name="Salgado C.G."/>
            <person name="Da Silva M.B."/>
            <person name="Nascimento M.F."/>
            <person name="Queiroz-Telles F."/>
            <person name="Attili D.S."/>
            <person name="Gorbushina A."/>
        </authorList>
    </citation>
    <scope>NUCLEOTIDE SEQUENCE [LARGE SCALE GENOMIC DNA]</scope>
    <source>
        <strain evidence="10 11">CBS 125763</strain>
    </source>
</reference>
<evidence type="ECO:0000259" key="9">
    <source>
        <dbReference type="PROSITE" id="PS50157"/>
    </source>
</evidence>
<dbReference type="InterPro" id="IPR013087">
    <property type="entry name" value="Znf_C2H2_type"/>
</dbReference>
<dbReference type="GO" id="GO:0005634">
    <property type="term" value="C:nucleus"/>
    <property type="evidence" value="ECO:0007669"/>
    <property type="project" value="UniProtKB-SubCell"/>
</dbReference>
<evidence type="ECO:0000313" key="10">
    <source>
        <dbReference type="EMBL" id="OAP65758.1"/>
    </source>
</evidence>
<evidence type="ECO:0000256" key="8">
    <source>
        <dbReference type="PROSITE-ProRule" id="PRU00042"/>
    </source>
</evidence>
<dbReference type="GO" id="GO:0008270">
    <property type="term" value="F:zinc ion binding"/>
    <property type="evidence" value="ECO:0007669"/>
    <property type="project" value="UniProtKB-KW"/>
</dbReference>
<dbReference type="AlphaFoldDB" id="A0A179A0X5"/>